<feature type="compositionally biased region" description="Gly residues" evidence="1">
    <location>
        <begin position="140"/>
        <end position="151"/>
    </location>
</feature>
<sequence length="158" mass="16806">MTPFSSLLRYSRGFRSSRLSLPSSQTIRSRANARPLSTTAPYGFASGQDPDRHPHPQRDAQLDREKMNPEANEYAKSSTDDTTAANEEAAFDPNITDPEEARKKAGEGNQVNPLDSSPANPDLSQPTAEEQGGSKKKMSEGGGGRAGGGEAGKGEQSV</sequence>
<reference evidence="2 3" key="1">
    <citation type="submission" date="2015-01" db="EMBL/GenBank/DDBJ databases">
        <title>The Genome Sequence of Exophiala oligosperma CBS72588.</title>
        <authorList>
            <consortium name="The Broad Institute Genomics Platform"/>
            <person name="Cuomo C."/>
            <person name="de Hoog S."/>
            <person name="Gorbushina A."/>
            <person name="Stielow B."/>
            <person name="Teixiera M."/>
            <person name="Abouelleil A."/>
            <person name="Chapman S.B."/>
            <person name="Priest M."/>
            <person name="Young S.K."/>
            <person name="Wortman J."/>
            <person name="Nusbaum C."/>
            <person name="Birren B."/>
        </authorList>
    </citation>
    <scope>NUCLEOTIDE SEQUENCE [LARGE SCALE GENOMIC DNA]</scope>
    <source>
        <strain evidence="2 3">CBS 72588</strain>
    </source>
</reference>
<feature type="region of interest" description="Disordered" evidence="1">
    <location>
        <begin position="1"/>
        <end position="158"/>
    </location>
</feature>
<dbReference type="HOGENOM" id="CLU_1855075_0_0_1"/>
<name>A0A0D2DRV4_9EURO</name>
<dbReference type="Proteomes" id="UP000053342">
    <property type="component" value="Unassembled WGS sequence"/>
</dbReference>
<gene>
    <name evidence="2" type="ORF">PV06_03547</name>
</gene>
<dbReference type="GeneID" id="27355621"/>
<evidence type="ECO:0000313" key="2">
    <source>
        <dbReference type="EMBL" id="KIW45135.1"/>
    </source>
</evidence>
<organism evidence="2 3">
    <name type="scientific">Exophiala oligosperma</name>
    <dbReference type="NCBI Taxonomy" id="215243"/>
    <lineage>
        <taxon>Eukaryota</taxon>
        <taxon>Fungi</taxon>
        <taxon>Dikarya</taxon>
        <taxon>Ascomycota</taxon>
        <taxon>Pezizomycotina</taxon>
        <taxon>Eurotiomycetes</taxon>
        <taxon>Chaetothyriomycetidae</taxon>
        <taxon>Chaetothyriales</taxon>
        <taxon>Herpotrichiellaceae</taxon>
        <taxon>Exophiala</taxon>
    </lineage>
</organism>
<keyword evidence="3" id="KW-1185">Reference proteome</keyword>
<dbReference type="PANTHER" id="PTHR42090:SF1">
    <property type="match status" value="1"/>
</dbReference>
<dbReference type="RefSeq" id="XP_016265351.1">
    <property type="nucleotide sequence ID" value="XM_016404346.1"/>
</dbReference>
<dbReference type="OrthoDB" id="4220319at2759"/>
<evidence type="ECO:0000256" key="1">
    <source>
        <dbReference type="SAM" id="MobiDB-lite"/>
    </source>
</evidence>
<evidence type="ECO:0000313" key="3">
    <source>
        <dbReference type="Proteomes" id="UP000053342"/>
    </source>
</evidence>
<proteinExistence type="predicted"/>
<dbReference type="PANTHER" id="PTHR42090">
    <property type="match status" value="1"/>
</dbReference>
<feature type="compositionally biased region" description="Polar residues" evidence="1">
    <location>
        <begin position="109"/>
        <end position="128"/>
    </location>
</feature>
<feature type="compositionally biased region" description="Basic and acidic residues" evidence="1">
    <location>
        <begin position="49"/>
        <end position="68"/>
    </location>
</feature>
<dbReference type="EMBL" id="KN847334">
    <property type="protein sequence ID" value="KIW45135.1"/>
    <property type="molecule type" value="Genomic_DNA"/>
</dbReference>
<dbReference type="VEuPathDB" id="FungiDB:PV06_03547"/>
<dbReference type="STRING" id="215243.A0A0D2DRV4"/>
<dbReference type="AlphaFoldDB" id="A0A0D2DRV4"/>
<accession>A0A0D2DRV4</accession>
<feature type="compositionally biased region" description="Polar residues" evidence="1">
    <location>
        <begin position="17"/>
        <end position="40"/>
    </location>
</feature>
<protein>
    <submittedName>
        <fullName evidence="2">Uncharacterized protein</fullName>
    </submittedName>
</protein>